<evidence type="ECO:0000313" key="1">
    <source>
        <dbReference type="EMBL" id="KAF5831974.1"/>
    </source>
</evidence>
<evidence type="ECO:0000313" key="2">
    <source>
        <dbReference type="Proteomes" id="UP000815325"/>
    </source>
</evidence>
<feature type="non-terminal residue" evidence="1">
    <location>
        <position position="119"/>
    </location>
</feature>
<dbReference type="Proteomes" id="UP000815325">
    <property type="component" value="Unassembled WGS sequence"/>
</dbReference>
<dbReference type="EMBL" id="MU069907">
    <property type="protein sequence ID" value="KAF5831973.1"/>
    <property type="molecule type" value="Genomic_DNA"/>
</dbReference>
<gene>
    <name evidence="1" type="ORF">DUNSADRAFT_12338</name>
</gene>
<dbReference type="EMBL" id="MU069907">
    <property type="protein sequence ID" value="KAF5831974.1"/>
    <property type="molecule type" value="Genomic_DNA"/>
</dbReference>
<name>A0ABQ7GBL3_DUNSA</name>
<sequence length="119" mass="13414">MQDSVIEGMMKRLGLSPFAHVKVGGICGITRLVQLKLNQLGVNFVPMEDKIRKEAENVATGRPVKNSSIFSPDKEWLLWGQCLDAMGRTCAKTQTNFKCVYAWVHECVWPHMCVLRGHP</sequence>
<keyword evidence="2" id="KW-1185">Reference proteome</keyword>
<accession>A0ABQ7GBL3</accession>
<organism evidence="1 2">
    <name type="scientific">Dunaliella salina</name>
    <name type="common">Green alga</name>
    <name type="synonym">Protococcus salinus</name>
    <dbReference type="NCBI Taxonomy" id="3046"/>
    <lineage>
        <taxon>Eukaryota</taxon>
        <taxon>Viridiplantae</taxon>
        <taxon>Chlorophyta</taxon>
        <taxon>core chlorophytes</taxon>
        <taxon>Chlorophyceae</taxon>
        <taxon>CS clade</taxon>
        <taxon>Chlamydomonadales</taxon>
        <taxon>Dunaliellaceae</taxon>
        <taxon>Dunaliella</taxon>
    </lineage>
</organism>
<reference evidence="1" key="1">
    <citation type="submission" date="2017-08" db="EMBL/GenBank/DDBJ databases">
        <authorList>
            <person name="Polle J.E."/>
            <person name="Barry K."/>
            <person name="Cushman J."/>
            <person name="Schmutz J."/>
            <person name="Tran D."/>
            <person name="Hathwaick L.T."/>
            <person name="Yim W.C."/>
            <person name="Jenkins J."/>
            <person name="Mckie-Krisberg Z.M."/>
            <person name="Prochnik S."/>
            <person name="Lindquist E."/>
            <person name="Dockter R.B."/>
            <person name="Adam C."/>
            <person name="Molina H."/>
            <person name="Bunkerborg J."/>
            <person name="Jin E."/>
            <person name="Buchheim M."/>
            <person name="Magnuson J."/>
        </authorList>
    </citation>
    <scope>NUCLEOTIDE SEQUENCE</scope>
    <source>
        <strain evidence="1">CCAP 19/18</strain>
    </source>
</reference>
<reference evidence="1" key="2">
    <citation type="submission" date="2020-06" db="EMBL/GenBank/DDBJ databases">
        <authorList>
            <consortium name="DOE Joint Genome Institute"/>
            <person name="Calhoun S."/>
            <person name="Polle J.E."/>
            <person name="Mckie-Krisberg Z."/>
            <person name="Prochnik S."/>
            <person name="Neofotis P."/>
            <person name="Yim W.C."/>
            <person name="Hathwaik L.T."/>
            <person name="Jenkins J."/>
            <person name="Molina H."/>
            <person name="Bunkenborg J."/>
            <person name="Grigoriev I.V."/>
            <person name="Barry K."/>
            <person name="Schmutz J."/>
            <person name="Jin E."/>
            <person name="Cushman J.C."/>
            <person name="Magnuson J.K."/>
        </authorList>
    </citation>
    <scope>NUCLEOTIDE SEQUENCE</scope>
    <source>
        <strain evidence="1">CCAP 19/18</strain>
    </source>
</reference>
<comment type="caution">
    <text evidence="1">The sequence shown here is derived from an EMBL/GenBank/DDBJ whole genome shotgun (WGS) entry which is preliminary data.</text>
</comment>
<protein>
    <submittedName>
        <fullName evidence="1">Uncharacterized protein</fullName>
    </submittedName>
</protein>
<proteinExistence type="predicted"/>